<accession>A0A251TR75</accession>
<reference evidence="2" key="1">
    <citation type="journal article" date="2017" name="Nature">
        <title>The sunflower genome provides insights into oil metabolism, flowering and Asterid evolution.</title>
        <authorList>
            <person name="Badouin H."/>
            <person name="Gouzy J."/>
            <person name="Grassa C.J."/>
            <person name="Murat F."/>
            <person name="Staton S.E."/>
            <person name="Cottret L."/>
            <person name="Lelandais-Briere C."/>
            <person name="Owens G.L."/>
            <person name="Carrere S."/>
            <person name="Mayjonade B."/>
            <person name="Legrand L."/>
            <person name="Gill N."/>
            <person name="Kane N.C."/>
            <person name="Bowers J.E."/>
            <person name="Hubner S."/>
            <person name="Bellec A."/>
            <person name="Berard A."/>
            <person name="Berges H."/>
            <person name="Blanchet N."/>
            <person name="Boniface M.C."/>
            <person name="Brunel D."/>
            <person name="Catrice O."/>
            <person name="Chaidir N."/>
            <person name="Claudel C."/>
            <person name="Donnadieu C."/>
            <person name="Faraut T."/>
            <person name="Fievet G."/>
            <person name="Helmstetter N."/>
            <person name="King M."/>
            <person name="Knapp S.J."/>
            <person name="Lai Z."/>
            <person name="Le Paslier M.C."/>
            <person name="Lippi Y."/>
            <person name="Lorenzon L."/>
            <person name="Mandel J.R."/>
            <person name="Marage G."/>
            <person name="Marchand G."/>
            <person name="Marquand E."/>
            <person name="Bret-Mestries E."/>
            <person name="Morien E."/>
            <person name="Nambeesan S."/>
            <person name="Nguyen T."/>
            <person name="Pegot-Espagnet P."/>
            <person name="Pouilly N."/>
            <person name="Raftis F."/>
            <person name="Sallet E."/>
            <person name="Schiex T."/>
            <person name="Thomas J."/>
            <person name="Vandecasteele C."/>
            <person name="Vares D."/>
            <person name="Vear F."/>
            <person name="Vautrin S."/>
            <person name="Crespi M."/>
            <person name="Mangin B."/>
            <person name="Burke J.M."/>
            <person name="Salse J."/>
            <person name="Munos S."/>
            <person name="Vincourt P."/>
            <person name="Rieseberg L.H."/>
            <person name="Langlade N.B."/>
        </authorList>
    </citation>
    <scope>NUCLEOTIDE SEQUENCE [LARGE SCALE GENOMIC DNA]</scope>
    <source>
        <strain evidence="2">cv. SF193</strain>
    </source>
</reference>
<keyword evidence="2" id="KW-1185">Reference proteome</keyword>
<dbReference type="InParanoid" id="A0A251TR75"/>
<proteinExistence type="predicted"/>
<evidence type="ECO:0000313" key="2">
    <source>
        <dbReference type="Proteomes" id="UP000215914"/>
    </source>
</evidence>
<gene>
    <name evidence="1" type="ORF">HannXRQ_Chr10g0319991</name>
</gene>
<dbReference type="Proteomes" id="UP000215914">
    <property type="component" value="Chromosome 10"/>
</dbReference>
<dbReference type="AlphaFoldDB" id="A0A251TR75"/>
<dbReference type="EMBL" id="CM007899">
    <property type="protein sequence ID" value="OTG13394.1"/>
    <property type="molecule type" value="Genomic_DNA"/>
</dbReference>
<evidence type="ECO:0000313" key="1">
    <source>
        <dbReference type="EMBL" id="OTG13394.1"/>
    </source>
</evidence>
<sequence>MSIKTRIHFDQFSNPKLNIFLFSFLLCSNWRTVGRSPSLKAEVFFYTRPPCNSQPNTSEFTNDFRLKMPTFFTRDPKTAAHGPTLVWMSQRLQQKMSQRPSAPQAVSLTAEQEKALRQQGTEVERIRTEGWKLGAHQFQMKLKKQKNNLWFETVVDLCPLNLLILLKTLKKLKGLTLSRQKPVPDSYRQHCFRATSFTRTHELTQM</sequence>
<protein>
    <submittedName>
        <fullName evidence="1">Uncharacterized protein</fullName>
    </submittedName>
</protein>
<name>A0A251TR75_HELAN</name>
<organism evidence="1 2">
    <name type="scientific">Helianthus annuus</name>
    <name type="common">Common sunflower</name>
    <dbReference type="NCBI Taxonomy" id="4232"/>
    <lineage>
        <taxon>Eukaryota</taxon>
        <taxon>Viridiplantae</taxon>
        <taxon>Streptophyta</taxon>
        <taxon>Embryophyta</taxon>
        <taxon>Tracheophyta</taxon>
        <taxon>Spermatophyta</taxon>
        <taxon>Magnoliopsida</taxon>
        <taxon>eudicotyledons</taxon>
        <taxon>Gunneridae</taxon>
        <taxon>Pentapetalae</taxon>
        <taxon>asterids</taxon>
        <taxon>campanulids</taxon>
        <taxon>Asterales</taxon>
        <taxon>Asteraceae</taxon>
        <taxon>Asteroideae</taxon>
        <taxon>Heliantheae alliance</taxon>
        <taxon>Heliantheae</taxon>
        <taxon>Helianthus</taxon>
    </lineage>
</organism>